<name>A0A8J6N8A4_9BACT</name>
<evidence type="ECO:0000313" key="1">
    <source>
        <dbReference type="EMBL" id="MBC8200343.1"/>
    </source>
</evidence>
<organism evidence="1 2">
    <name type="scientific">Candidatus Desulfaltia bathyphila</name>
    <dbReference type="NCBI Taxonomy" id="2841697"/>
    <lineage>
        <taxon>Bacteria</taxon>
        <taxon>Pseudomonadati</taxon>
        <taxon>Thermodesulfobacteriota</taxon>
        <taxon>Desulfobacteria</taxon>
        <taxon>Desulfobacterales</taxon>
        <taxon>Desulfobacterales incertae sedis</taxon>
        <taxon>Candidatus Desulfaltia</taxon>
    </lineage>
</organism>
<sequence length="59" mass="6508">MKFKFDAKQQYQLDAINAVVDLFDGQPLSKGSFELTLSESFMSASQALTHLGIGNNLEL</sequence>
<comment type="caution">
    <text evidence="1">The sequence shown here is derived from an EMBL/GenBank/DDBJ whole genome shotgun (WGS) entry which is preliminary data.</text>
</comment>
<reference evidence="1 2" key="1">
    <citation type="submission" date="2020-08" db="EMBL/GenBank/DDBJ databases">
        <title>Bridging the membrane lipid divide: bacteria of the FCB group superphylum have the potential to synthesize archaeal ether lipids.</title>
        <authorList>
            <person name="Villanueva L."/>
            <person name="Von Meijenfeldt F.A.B."/>
            <person name="Westbye A.B."/>
            <person name="Yadav S."/>
            <person name="Hopmans E.C."/>
            <person name="Dutilh B.E."/>
            <person name="Sinninghe Damste J.S."/>
        </authorList>
    </citation>
    <scope>NUCLEOTIDE SEQUENCE [LARGE SCALE GENOMIC DNA]</scope>
    <source>
        <strain evidence="1">NIOZ-UU82</strain>
    </source>
</reference>
<dbReference type="Proteomes" id="UP000603545">
    <property type="component" value="Unassembled WGS sequence"/>
</dbReference>
<gene>
    <name evidence="1" type="ORF">H8E80_09945</name>
</gene>
<feature type="non-terminal residue" evidence="1">
    <location>
        <position position="59"/>
    </location>
</feature>
<evidence type="ECO:0000313" key="2">
    <source>
        <dbReference type="Proteomes" id="UP000603545"/>
    </source>
</evidence>
<proteinExistence type="predicted"/>
<protein>
    <submittedName>
        <fullName evidence="1">Uncharacterized protein</fullName>
    </submittedName>
</protein>
<accession>A0A8J6N8A4</accession>
<dbReference type="EMBL" id="JACNLL010000098">
    <property type="protein sequence ID" value="MBC8200343.1"/>
    <property type="molecule type" value="Genomic_DNA"/>
</dbReference>
<dbReference type="AlphaFoldDB" id="A0A8J6N8A4"/>